<proteinExistence type="predicted"/>
<sequence length="110" mass="12481">MPSSIDLLSPLWRPPSNGHFTPRLEKSDYPANEGWQWREDIQAWANHHHVLSPMEFKCQKQNSPNPPQQDSPIPCMPCKQALQKPTPGLGGTQWFEELFQGKRPPNAGPS</sequence>
<feature type="region of interest" description="Disordered" evidence="1">
    <location>
        <begin position="56"/>
        <end position="92"/>
    </location>
</feature>
<dbReference type="AlphaFoldDB" id="A0A9Q3H5X6"/>
<comment type="caution">
    <text evidence="2">The sequence shown here is derived from an EMBL/GenBank/DDBJ whole genome shotgun (WGS) entry which is preliminary data.</text>
</comment>
<name>A0A9Q3H5X6_9BASI</name>
<evidence type="ECO:0000313" key="3">
    <source>
        <dbReference type="Proteomes" id="UP000765509"/>
    </source>
</evidence>
<protein>
    <submittedName>
        <fullName evidence="2">Uncharacterized protein</fullName>
    </submittedName>
</protein>
<reference evidence="2" key="1">
    <citation type="submission" date="2021-03" db="EMBL/GenBank/DDBJ databases">
        <title>Draft genome sequence of rust myrtle Austropuccinia psidii MF-1, a brazilian biotype.</title>
        <authorList>
            <person name="Quecine M.C."/>
            <person name="Pachon D.M.R."/>
            <person name="Bonatelli M.L."/>
            <person name="Correr F.H."/>
            <person name="Franceschini L.M."/>
            <person name="Leite T.F."/>
            <person name="Margarido G.R.A."/>
            <person name="Almeida C.A."/>
            <person name="Ferrarezi J.A."/>
            <person name="Labate C.A."/>
        </authorList>
    </citation>
    <scope>NUCLEOTIDE SEQUENCE</scope>
    <source>
        <strain evidence="2">MF-1</strain>
    </source>
</reference>
<dbReference type="EMBL" id="AVOT02011609">
    <property type="protein sequence ID" value="MBW0492491.1"/>
    <property type="molecule type" value="Genomic_DNA"/>
</dbReference>
<dbReference type="Proteomes" id="UP000765509">
    <property type="component" value="Unassembled WGS sequence"/>
</dbReference>
<gene>
    <name evidence="2" type="ORF">O181_032206</name>
</gene>
<keyword evidence="3" id="KW-1185">Reference proteome</keyword>
<evidence type="ECO:0000313" key="2">
    <source>
        <dbReference type="EMBL" id="MBW0492491.1"/>
    </source>
</evidence>
<feature type="region of interest" description="Disordered" evidence="1">
    <location>
        <begin position="1"/>
        <end position="28"/>
    </location>
</feature>
<accession>A0A9Q3H5X6</accession>
<organism evidence="2 3">
    <name type="scientific">Austropuccinia psidii MF-1</name>
    <dbReference type="NCBI Taxonomy" id="1389203"/>
    <lineage>
        <taxon>Eukaryota</taxon>
        <taxon>Fungi</taxon>
        <taxon>Dikarya</taxon>
        <taxon>Basidiomycota</taxon>
        <taxon>Pucciniomycotina</taxon>
        <taxon>Pucciniomycetes</taxon>
        <taxon>Pucciniales</taxon>
        <taxon>Sphaerophragmiaceae</taxon>
        <taxon>Austropuccinia</taxon>
    </lineage>
</organism>
<evidence type="ECO:0000256" key="1">
    <source>
        <dbReference type="SAM" id="MobiDB-lite"/>
    </source>
</evidence>